<feature type="region of interest" description="Disordered" evidence="1">
    <location>
        <begin position="226"/>
        <end position="284"/>
    </location>
</feature>
<reference evidence="2 3" key="2">
    <citation type="journal article" date="2010" name="J. Bacteriol.">
        <title>Complete genome sequence of Beijerinckia indica subsp. indica.</title>
        <authorList>
            <person name="Tamas I."/>
            <person name="Dedysh S.N."/>
            <person name="Liesack W."/>
            <person name="Stott M.B."/>
            <person name="Alam M."/>
            <person name="Murrell J.C."/>
            <person name="Dunfield P.F."/>
        </authorList>
    </citation>
    <scope>NUCLEOTIDE SEQUENCE [LARGE SCALE GENOMIC DNA]</scope>
    <source>
        <strain evidence="3">ATCC 9039 / DSM 1715 / NCIMB 8712</strain>
    </source>
</reference>
<dbReference type="Pfam" id="PF09849">
    <property type="entry name" value="DUF2076"/>
    <property type="match status" value="1"/>
</dbReference>
<dbReference type="InterPro" id="IPR018648">
    <property type="entry name" value="DUF2076"/>
</dbReference>
<dbReference type="eggNOG" id="COG3416">
    <property type="taxonomic scope" value="Bacteria"/>
</dbReference>
<feature type="compositionally biased region" description="Low complexity" evidence="1">
    <location>
        <begin position="130"/>
        <end position="159"/>
    </location>
</feature>
<keyword evidence="3" id="KW-1185">Reference proteome</keyword>
<feature type="compositionally biased region" description="Acidic residues" evidence="1">
    <location>
        <begin position="275"/>
        <end position="284"/>
    </location>
</feature>
<evidence type="ECO:0000313" key="2">
    <source>
        <dbReference type="EMBL" id="ACB95405.1"/>
    </source>
</evidence>
<dbReference type="HOGENOM" id="CLU_082335_3_1_5"/>
<dbReference type="Proteomes" id="UP000001695">
    <property type="component" value="Chromosome"/>
</dbReference>
<proteinExistence type="predicted"/>
<sequence>MSPEERQLLTGLFDRIKTVANNPRDREAETLIAEAVKVQPYAPYLMAQTVLVQEQALSAANERLQQLEAEVQALKQQVEQQPAQSGGFLSGLGSLFGGGVPPRPSNPPPPYPGAPNNNPGPNNPSPWGRPPQAQAPQPSQAGWSQQPGYAQPPQAGPWGAAPPPNLGPGQGGGFLKGALGAAAGVAGGVLLADSIKGLFGGHNSNLGIGSGLGNLGTGGLGSSAGLGENQGGGETIINNYYGSDAPYQQADSWQDGDHYPEDTQNASDYGGDYDNSGDDDSYDV</sequence>
<protein>
    <submittedName>
        <fullName evidence="2">Putative periplasmic ligand-binding sensor protein</fullName>
    </submittedName>
</protein>
<dbReference type="STRING" id="395963.Bind_1777"/>
<accession>B2IDG9</accession>
<evidence type="ECO:0000313" key="3">
    <source>
        <dbReference type="Proteomes" id="UP000001695"/>
    </source>
</evidence>
<dbReference type="AlphaFoldDB" id="B2IDG9"/>
<name>B2IDG9_BEII9</name>
<dbReference type="EMBL" id="CP001016">
    <property type="protein sequence ID" value="ACB95405.1"/>
    <property type="molecule type" value="Genomic_DNA"/>
</dbReference>
<feature type="compositionally biased region" description="Gly residues" evidence="1">
    <location>
        <begin position="88"/>
        <end position="100"/>
    </location>
</feature>
<dbReference type="RefSeq" id="WP_012384762.1">
    <property type="nucleotide sequence ID" value="NC_010581.1"/>
</dbReference>
<feature type="region of interest" description="Disordered" evidence="1">
    <location>
        <begin position="82"/>
        <end position="169"/>
    </location>
</feature>
<organism evidence="2 3">
    <name type="scientific">Beijerinckia indica subsp. indica (strain ATCC 9039 / DSM 1715 / NCIMB 8712)</name>
    <dbReference type="NCBI Taxonomy" id="395963"/>
    <lineage>
        <taxon>Bacteria</taxon>
        <taxon>Pseudomonadati</taxon>
        <taxon>Pseudomonadota</taxon>
        <taxon>Alphaproteobacteria</taxon>
        <taxon>Hyphomicrobiales</taxon>
        <taxon>Beijerinckiaceae</taxon>
        <taxon>Beijerinckia</taxon>
    </lineage>
</organism>
<reference evidence="3" key="1">
    <citation type="submission" date="2008-03" db="EMBL/GenBank/DDBJ databases">
        <title>Complete sequence of chromosome of Beijerinckia indica subsp. indica ATCC 9039.</title>
        <authorList>
            <consortium name="US DOE Joint Genome Institute"/>
            <person name="Copeland A."/>
            <person name="Lucas S."/>
            <person name="Lapidus A."/>
            <person name="Glavina del Rio T."/>
            <person name="Dalin E."/>
            <person name="Tice H."/>
            <person name="Bruce D."/>
            <person name="Goodwin L."/>
            <person name="Pitluck S."/>
            <person name="LaButti K."/>
            <person name="Schmutz J."/>
            <person name="Larimer F."/>
            <person name="Land M."/>
            <person name="Hauser L."/>
            <person name="Kyrpides N."/>
            <person name="Mikhailova N."/>
            <person name="Dunfield P.F."/>
            <person name="Dedysh S.N."/>
            <person name="Liesack W."/>
            <person name="Saw J.H."/>
            <person name="Alam M."/>
            <person name="Chen Y."/>
            <person name="Murrell J.C."/>
            <person name="Richardson P."/>
        </authorList>
    </citation>
    <scope>NUCLEOTIDE SEQUENCE [LARGE SCALE GENOMIC DNA]</scope>
    <source>
        <strain evidence="3">ATCC 9039 / DSM 1715 / NCIMB 8712</strain>
    </source>
</reference>
<feature type="compositionally biased region" description="Pro residues" evidence="1">
    <location>
        <begin position="101"/>
        <end position="113"/>
    </location>
</feature>
<dbReference type="KEGG" id="bid:Bind_1777"/>
<evidence type="ECO:0000256" key="1">
    <source>
        <dbReference type="SAM" id="MobiDB-lite"/>
    </source>
</evidence>
<gene>
    <name evidence="2" type="ordered locus">Bind_1777</name>
</gene>
<dbReference type="OrthoDB" id="122910at2"/>